<feature type="compositionally biased region" description="Low complexity" evidence="2">
    <location>
        <begin position="393"/>
        <end position="403"/>
    </location>
</feature>
<evidence type="ECO:0000313" key="3">
    <source>
        <dbReference type="EMBL" id="PHZ12725.1"/>
    </source>
</evidence>
<evidence type="ECO:0000256" key="1">
    <source>
        <dbReference type="SAM" id="Coils"/>
    </source>
</evidence>
<keyword evidence="4" id="KW-1185">Reference proteome</keyword>
<evidence type="ECO:0000256" key="2">
    <source>
        <dbReference type="SAM" id="MobiDB-lite"/>
    </source>
</evidence>
<name>A0A2G4SVF8_RHIZD</name>
<evidence type="ECO:0000313" key="4">
    <source>
        <dbReference type="Proteomes" id="UP000242254"/>
    </source>
</evidence>
<dbReference type="AlphaFoldDB" id="A0A2G4SVF8"/>
<feature type="compositionally biased region" description="Polar residues" evidence="2">
    <location>
        <begin position="415"/>
        <end position="424"/>
    </location>
</feature>
<reference evidence="3 4" key="1">
    <citation type="journal article" date="2016" name="Proc. Natl. Acad. Sci. U.S.A.">
        <title>Lipid metabolic changes in an early divergent fungus govern the establishment of a mutualistic symbiosis with endobacteria.</title>
        <authorList>
            <person name="Lastovetsky O.A."/>
            <person name="Gaspar M.L."/>
            <person name="Mondo S.J."/>
            <person name="LaButti K.M."/>
            <person name="Sandor L."/>
            <person name="Grigoriev I.V."/>
            <person name="Henry S.A."/>
            <person name="Pawlowska T.E."/>
        </authorList>
    </citation>
    <scope>NUCLEOTIDE SEQUENCE [LARGE SCALE GENOMIC DNA]</scope>
    <source>
        <strain evidence="3 4">ATCC 52813</strain>
    </source>
</reference>
<sequence length="452" mass="51559">MDYQDRFVQLVKDITRLQWVRESLPSHSKYYESLKKKLEKQTHLKVLSENELKEYQQRQDSQSCSINNRLFNKDDNTTLHGKSYSNIIESVRFYDNAIQKLQFEMQQAKEVLQDLNTEKRKLDRLCDELHLLYDQIIIEDSEDATFIFGQHLKRDVEQLAADIPNIKKNIEVYKIAQAKLYEARELIESAMRSLPGAASFMDRQAIASKNNKGNNSNSSILGKRPVLMVDTIKQAENIAQRSYQLVAEAASICPDVPNIPSSPIQKNETNVVILLTNYRGYRLKVETILRTQVNPRLHGYENQLASAKYHYEQRVIEWIDHQIITLEAYLRANGCLLNDNLNREISMLRMGSRAARAAVASEASERVTVDDVLEISAGEGTALPEYAMIEPNSHSVSSSSDSSSHTDDLDDMNHSRLTPDTTSCVNTNSTPIVHNHDLPSYTFHEHPPAYSA</sequence>
<organism evidence="3 4">
    <name type="scientific">Rhizopus microsporus ATCC 52813</name>
    <dbReference type="NCBI Taxonomy" id="1340429"/>
    <lineage>
        <taxon>Eukaryota</taxon>
        <taxon>Fungi</taxon>
        <taxon>Fungi incertae sedis</taxon>
        <taxon>Mucoromycota</taxon>
        <taxon>Mucoromycotina</taxon>
        <taxon>Mucoromycetes</taxon>
        <taxon>Mucorales</taxon>
        <taxon>Mucorineae</taxon>
        <taxon>Rhizopodaceae</taxon>
        <taxon>Rhizopus</taxon>
    </lineage>
</organism>
<proteinExistence type="predicted"/>
<dbReference type="EMBL" id="KZ303849">
    <property type="protein sequence ID" value="PHZ12725.1"/>
    <property type="molecule type" value="Genomic_DNA"/>
</dbReference>
<keyword evidence="1" id="KW-0175">Coiled coil</keyword>
<dbReference type="Proteomes" id="UP000242254">
    <property type="component" value="Unassembled WGS sequence"/>
</dbReference>
<dbReference type="RefSeq" id="XP_023466433.1">
    <property type="nucleotide sequence ID" value="XM_023613111.1"/>
</dbReference>
<gene>
    <name evidence="3" type="ORF">RHIMIDRAFT_283150</name>
</gene>
<protein>
    <submittedName>
        <fullName evidence="3">Uncharacterized protein</fullName>
    </submittedName>
</protein>
<accession>A0A2G4SVF8</accession>
<dbReference type="GeneID" id="35444100"/>
<feature type="compositionally biased region" description="Basic and acidic residues" evidence="2">
    <location>
        <begin position="404"/>
        <end position="414"/>
    </location>
</feature>
<feature type="region of interest" description="Disordered" evidence="2">
    <location>
        <begin position="392"/>
        <end position="424"/>
    </location>
</feature>
<feature type="coiled-coil region" evidence="1">
    <location>
        <begin position="91"/>
        <end position="132"/>
    </location>
</feature>